<keyword evidence="1" id="KW-0175">Coiled coil</keyword>
<keyword evidence="2" id="KW-1133">Transmembrane helix</keyword>
<keyword evidence="2" id="KW-0472">Membrane</keyword>
<evidence type="ECO:0008006" key="5">
    <source>
        <dbReference type="Google" id="ProtNLM"/>
    </source>
</evidence>
<name>A0A2H0XED7_UNCKA</name>
<dbReference type="AlphaFoldDB" id="A0A2H0XED7"/>
<protein>
    <recommendedName>
        <fullName evidence="5">ATP synthase subunit b</fullName>
    </recommendedName>
</protein>
<feature type="coiled-coil region" evidence="1">
    <location>
        <begin position="23"/>
        <end position="58"/>
    </location>
</feature>
<evidence type="ECO:0000313" key="3">
    <source>
        <dbReference type="EMBL" id="PIS23283.1"/>
    </source>
</evidence>
<dbReference type="EMBL" id="PEYT01000005">
    <property type="protein sequence ID" value="PIS23283.1"/>
    <property type="molecule type" value="Genomic_DNA"/>
</dbReference>
<comment type="caution">
    <text evidence="3">The sequence shown here is derived from an EMBL/GenBank/DDBJ whole genome shotgun (WGS) entry which is preliminary data.</text>
</comment>
<evidence type="ECO:0000256" key="2">
    <source>
        <dbReference type="SAM" id="Phobius"/>
    </source>
</evidence>
<dbReference type="Proteomes" id="UP000230340">
    <property type="component" value="Unassembled WGS sequence"/>
</dbReference>
<gene>
    <name evidence="3" type="ORF">COT49_00940</name>
</gene>
<reference evidence="4" key="1">
    <citation type="submission" date="2017-09" db="EMBL/GenBank/DDBJ databases">
        <title>Depth-based differentiation of microbial function through sediment-hosted aquifers and enrichment of novel symbionts in the deep terrestrial subsurface.</title>
        <authorList>
            <person name="Probst A.J."/>
            <person name="Ladd B."/>
            <person name="Jarett J.K."/>
            <person name="Geller-Mcgrath D.E."/>
            <person name="Sieber C.M.K."/>
            <person name="Emerson J.B."/>
            <person name="Anantharaman K."/>
            <person name="Thomas B.C."/>
            <person name="Malmstrom R."/>
            <person name="Stieglmeier M."/>
            <person name="Klingl A."/>
            <person name="Woyke T."/>
            <person name="Ryan C.M."/>
            <person name="Banfield J.F."/>
        </authorList>
    </citation>
    <scope>NUCLEOTIDE SEQUENCE [LARGE SCALE GENOMIC DNA]</scope>
</reference>
<evidence type="ECO:0000313" key="4">
    <source>
        <dbReference type="Proteomes" id="UP000230340"/>
    </source>
</evidence>
<evidence type="ECO:0000256" key="1">
    <source>
        <dbReference type="SAM" id="Coils"/>
    </source>
</evidence>
<keyword evidence="2" id="KW-0812">Transmembrane</keyword>
<organism evidence="3 4">
    <name type="scientific">candidate division WWE3 bacterium CG08_land_8_20_14_0_20_40_13</name>
    <dbReference type="NCBI Taxonomy" id="1975084"/>
    <lineage>
        <taxon>Bacteria</taxon>
        <taxon>Katanobacteria</taxon>
    </lineage>
</organism>
<feature type="transmembrane region" description="Helical" evidence="2">
    <location>
        <begin position="6"/>
        <end position="24"/>
    </location>
</feature>
<sequence length="159" mass="18081">MIDFTIITIPALVSSLILYIVAIAREEKTASALEKIQEHAENRGKKKLEEKAEELAERQFSKLLKEVSAKLKTVAVSSVTQNFDLVSKDIIKEKENLLIKAREEVAVYKKEKVAEINKAVQKAVFEVVSNTLRTEISHEADEKYILSCLEKFLHEIPQK</sequence>
<accession>A0A2H0XED7</accession>
<proteinExistence type="predicted"/>